<dbReference type="SUPFAM" id="SSF54928">
    <property type="entry name" value="RNA-binding domain, RBD"/>
    <property type="match status" value="1"/>
</dbReference>
<evidence type="ECO:0000313" key="2">
    <source>
        <dbReference type="EMBL" id="CAE0751965.1"/>
    </source>
</evidence>
<dbReference type="GO" id="GO:0003676">
    <property type="term" value="F:nucleic acid binding"/>
    <property type="evidence" value="ECO:0007669"/>
    <property type="project" value="InterPro"/>
</dbReference>
<accession>A0A7S4ETL6</accession>
<dbReference type="InterPro" id="IPR035979">
    <property type="entry name" value="RBD_domain_sf"/>
</dbReference>
<sequence>MGELYQDRSHSYDAGGDEPEAGEVERGRHVGEGAPGGDAAYHSRDAISMDDGQAQPLALCESRIMTAQSFDDGDGDDAMREPRHGFKDGQPKDDDGDRHAELDLRDGHGTRHRDGEYHGYNGDGSGDGGHGGEAYGHGEYEGTGGYAQGDGYDQGYGDDRHMGLGGQQRGDDGAGDIEISLHVSNLDFRIGEPELRAAFEPFGTARAPIPPKFRAPISRLLSCHLRAPSSALA</sequence>
<dbReference type="EMBL" id="HBIZ01007884">
    <property type="protein sequence ID" value="CAE0751965.1"/>
    <property type="molecule type" value="Transcribed_RNA"/>
</dbReference>
<protein>
    <submittedName>
        <fullName evidence="2">Uncharacterized protein</fullName>
    </submittedName>
</protein>
<feature type="region of interest" description="Disordered" evidence="1">
    <location>
        <begin position="1"/>
        <end position="146"/>
    </location>
</feature>
<feature type="compositionally biased region" description="Basic and acidic residues" evidence="1">
    <location>
        <begin position="1"/>
        <end position="11"/>
    </location>
</feature>
<evidence type="ECO:0000256" key="1">
    <source>
        <dbReference type="SAM" id="MobiDB-lite"/>
    </source>
</evidence>
<name>A0A7S4ETL6_CHRCT</name>
<gene>
    <name evidence="2" type="ORF">PCAR00345_LOCUS4550</name>
</gene>
<feature type="compositionally biased region" description="Basic and acidic residues" evidence="1">
    <location>
        <begin position="77"/>
        <end position="117"/>
    </location>
</feature>
<reference evidence="2" key="1">
    <citation type="submission" date="2021-01" db="EMBL/GenBank/DDBJ databases">
        <authorList>
            <person name="Corre E."/>
            <person name="Pelletier E."/>
            <person name="Niang G."/>
            <person name="Scheremetjew M."/>
            <person name="Finn R."/>
            <person name="Kale V."/>
            <person name="Holt S."/>
            <person name="Cochrane G."/>
            <person name="Meng A."/>
            <person name="Brown T."/>
            <person name="Cohen L."/>
        </authorList>
    </citation>
    <scope>NUCLEOTIDE SEQUENCE</scope>
    <source>
        <strain evidence="2">CCMP645</strain>
    </source>
</reference>
<dbReference type="AlphaFoldDB" id="A0A7S4ETL6"/>
<organism evidence="2">
    <name type="scientific">Chrysotila carterae</name>
    <name type="common">Marine alga</name>
    <name type="synonym">Syracosphaera carterae</name>
    <dbReference type="NCBI Taxonomy" id="13221"/>
    <lineage>
        <taxon>Eukaryota</taxon>
        <taxon>Haptista</taxon>
        <taxon>Haptophyta</taxon>
        <taxon>Prymnesiophyceae</taxon>
        <taxon>Isochrysidales</taxon>
        <taxon>Isochrysidaceae</taxon>
        <taxon>Chrysotila</taxon>
    </lineage>
</organism>
<proteinExistence type="predicted"/>
<feature type="compositionally biased region" description="Gly residues" evidence="1">
    <location>
        <begin position="121"/>
        <end position="146"/>
    </location>
</feature>